<evidence type="ECO:0000313" key="2">
    <source>
        <dbReference type="Proteomes" id="UP000004508"/>
    </source>
</evidence>
<dbReference type="AlphaFoldDB" id="D6TDH9"/>
<reference evidence="1 2" key="1">
    <citation type="journal article" date="2011" name="Stand. Genomic Sci.">
        <title>Non-contiguous finished genome sequence and contextual data of the filamentous soil bacterium Ktedonobacter racemifer type strain (SOSP1-21).</title>
        <authorList>
            <person name="Chang Y.J."/>
            <person name="Land M."/>
            <person name="Hauser L."/>
            <person name="Chertkov O."/>
            <person name="Del Rio T.G."/>
            <person name="Nolan M."/>
            <person name="Copeland A."/>
            <person name="Tice H."/>
            <person name="Cheng J.F."/>
            <person name="Lucas S."/>
            <person name="Han C."/>
            <person name="Goodwin L."/>
            <person name="Pitluck S."/>
            <person name="Ivanova N."/>
            <person name="Ovchinikova G."/>
            <person name="Pati A."/>
            <person name="Chen A."/>
            <person name="Palaniappan K."/>
            <person name="Mavromatis K."/>
            <person name="Liolios K."/>
            <person name="Brettin T."/>
            <person name="Fiebig A."/>
            <person name="Rohde M."/>
            <person name="Abt B."/>
            <person name="Goker M."/>
            <person name="Detter J.C."/>
            <person name="Woyke T."/>
            <person name="Bristow J."/>
            <person name="Eisen J.A."/>
            <person name="Markowitz V."/>
            <person name="Hugenholtz P."/>
            <person name="Kyrpides N.C."/>
            <person name="Klenk H.P."/>
            <person name="Lapidus A."/>
        </authorList>
    </citation>
    <scope>NUCLEOTIDE SEQUENCE [LARGE SCALE GENOMIC DNA]</scope>
    <source>
        <strain evidence="2">DSM 44963</strain>
    </source>
</reference>
<organism evidence="1 2">
    <name type="scientific">Ktedonobacter racemifer DSM 44963</name>
    <dbReference type="NCBI Taxonomy" id="485913"/>
    <lineage>
        <taxon>Bacteria</taxon>
        <taxon>Bacillati</taxon>
        <taxon>Chloroflexota</taxon>
        <taxon>Ktedonobacteria</taxon>
        <taxon>Ktedonobacterales</taxon>
        <taxon>Ktedonobacteraceae</taxon>
        <taxon>Ktedonobacter</taxon>
    </lineage>
</organism>
<evidence type="ECO:0000313" key="1">
    <source>
        <dbReference type="EMBL" id="EFH88324.1"/>
    </source>
</evidence>
<dbReference type="EMBL" id="ADVG01000001">
    <property type="protein sequence ID" value="EFH88324.1"/>
    <property type="molecule type" value="Genomic_DNA"/>
</dbReference>
<dbReference type="Proteomes" id="UP000004508">
    <property type="component" value="Unassembled WGS sequence"/>
</dbReference>
<dbReference type="InParanoid" id="D6TDH9"/>
<gene>
    <name evidence="1" type="ORF">Krac_9757</name>
</gene>
<proteinExistence type="predicted"/>
<comment type="caution">
    <text evidence="1">The sequence shown here is derived from an EMBL/GenBank/DDBJ whole genome shotgun (WGS) entry which is preliminary data.</text>
</comment>
<accession>D6TDH9</accession>
<protein>
    <submittedName>
        <fullName evidence="1">Uncharacterized protein</fullName>
    </submittedName>
</protein>
<keyword evidence="2" id="KW-1185">Reference proteome</keyword>
<sequence length="60" mass="7150">MHAKRAERARRTPSYRFRVSRMMPHLSGLGLWEQSNRFAVTFAVNDAFRQKGKRSQERLE</sequence>
<name>D6TDH9_KTERA</name>